<evidence type="ECO:0000313" key="2">
    <source>
        <dbReference type="Proteomes" id="UP000318281"/>
    </source>
</evidence>
<proteinExistence type="predicted"/>
<reference evidence="1 2" key="1">
    <citation type="submission" date="2019-06" db="EMBL/GenBank/DDBJ databases">
        <title>Streptococcus sp.</title>
        <authorList>
            <person name="Xiao C."/>
            <person name="Li X."/>
            <person name="Sun Y."/>
            <person name="Qi H."/>
        </authorList>
    </citation>
    <scope>NUCLEOTIDE SEQUENCE [LARGE SCALE GENOMIC DNA]</scope>
    <source>
        <strain evidence="1 2">C17</strain>
    </source>
</reference>
<sequence length="91" mass="10899">MIEEHYHHGIFSWNLATEIQESEEFIVLKFKKFKTEIFNIIIKKERISVILSFFIMCRLVRLAPLGARQKTTRYAGGHDYIFIKKLFFLLC</sequence>
<dbReference type="AlphaFoldDB" id="A0A501P7U4"/>
<comment type="caution">
    <text evidence="1">The sequence shown here is derived from an EMBL/GenBank/DDBJ whole genome shotgun (WGS) entry which is preliminary data.</text>
</comment>
<dbReference type="RefSeq" id="WP_140224477.1">
    <property type="nucleotide sequence ID" value="NZ_VFJA01000004.1"/>
</dbReference>
<name>A0A501P7U4_9STRE</name>
<keyword evidence="2" id="KW-1185">Reference proteome</keyword>
<dbReference type="EMBL" id="VFJA01000004">
    <property type="protein sequence ID" value="TPD56393.1"/>
    <property type="molecule type" value="Genomic_DNA"/>
</dbReference>
<evidence type="ECO:0000313" key="1">
    <source>
        <dbReference type="EMBL" id="TPD56393.1"/>
    </source>
</evidence>
<gene>
    <name evidence="1" type="ORF">FJN11_08735</name>
</gene>
<dbReference type="Proteomes" id="UP000318281">
    <property type="component" value="Unassembled WGS sequence"/>
</dbReference>
<protein>
    <submittedName>
        <fullName evidence="1">Uncharacterized protein</fullName>
    </submittedName>
</protein>
<accession>A0A501P7U4</accession>
<organism evidence="1 2">
    <name type="scientific">Streptococcus symci</name>
    <dbReference type="NCBI Taxonomy" id="2588991"/>
    <lineage>
        <taxon>Bacteria</taxon>
        <taxon>Bacillati</taxon>
        <taxon>Bacillota</taxon>
        <taxon>Bacilli</taxon>
        <taxon>Lactobacillales</taxon>
        <taxon>Streptococcaceae</taxon>
        <taxon>Streptococcus</taxon>
    </lineage>
</organism>